<gene>
    <name evidence="2" type="ORF">GA0070613_5514</name>
</gene>
<evidence type="ECO:0000259" key="1">
    <source>
        <dbReference type="Pfam" id="PF14742"/>
    </source>
</evidence>
<reference evidence="3" key="1">
    <citation type="submission" date="2016-06" db="EMBL/GenBank/DDBJ databases">
        <authorList>
            <person name="Varghese N."/>
            <person name="Submissions Spin"/>
        </authorList>
    </citation>
    <scope>NUCLEOTIDE SEQUENCE [LARGE SCALE GENOMIC DNA]</scope>
    <source>
        <strain evidence="3">DSM 43819</strain>
    </source>
</reference>
<dbReference type="Proteomes" id="UP000198221">
    <property type="component" value="Chromosome I"/>
</dbReference>
<dbReference type="EMBL" id="LT607754">
    <property type="protein sequence ID" value="SCG74355.1"/>
    <property type="molecule type" value="Genomic_DNA"/>
</dbReference>
<name>A0A1C5JUT7_9ACTN</name>
<keyword evidence="3" id="KW-1185">Reference proteome</keyword>
<evidence type="ECO:0000313" key="2">
    <source>
        <dbReference type="EMBL" id="SCG74355.1"/>
    </source>
</evidence>
<dbReference type="AlphaFoldDB" id="A0A1C5JUT7"/>
<proteinExistence type="predicted"/>
<dbReference type="Pfam" id="PF14742">
    <property type="entry name" value="GDE_N_bis"/>
    <property type="match status" value="1"/>
</dbReference>
<evidence type="ECO:0000313" key="3">
    <source>
        <dbReference type="Proteomes" id="UP000198221"/>
    </source>
</evidence>
<dbReference type="InterPro" id="IPR032856">
    <property type="entry name" value="GDE_N_bis"/>
</dbReference>
<feature type="domain" description="Putative glycogen debranching enzyme N-terminal" evidence="1">
    <location>
        <begin position="27"/>
        <end position="130"/>
    </location>
</feature>
<accession>A0A1C5JUT7</accession>
<protein>
    <submittedName>
        <fullName evidence="2">N-terminal domain of (Some) glycogen debranching enzymes</fullName>
    </submittedName>
</protein>
<organism evidence="2 3">
    <name type="scientific">Micromonospora inositola</name>
    <dbReference type="NCBI Taxonomy" id="47865"/>
    <lineage>
        <taxon>Bacteria</taxon>
        <taxon>Bacillati</taxon>
        <taxon>Actinomycetota</taxon>
        <taxon>Actinomycetes</taxon>
        <taxon>Micromonosporales</taxon>
        <taxon>Micromonosporaceae</taxon>
        <taxon>Micromonospora</taxon>
    </lineage>
</organism>
<sequence length="211" mass="23716">MHCCLCSGRREVHPDRVRADGWGRPSLSDGLHERIEVASFATERIRLDLRLEVGNDFADILEVKTSVRDRSERIQRRHAPDGSLLLFGYGQDGFTAETRVESTRPPQRPEGDHLVWEIDIGPREEWQVDLEVPVPPGMGVTEPVRGDVADIFHHRVEDPAARWLARAAELTSDHLGLERATAQTRSDMSALRLETQVGEERISLPAAGMPF</sequence>